<proteinExistence type="predicted"/>
<protein>
    <submittedName>
        <fullName evidence="4">DUF4340 domain-containing protein</fullName>
    </submittedName>
</protein>
<keyword evidence="2" id="KW-1133">Transmembrane helix</keyword>
<dbReference type="InterPro" id="IPR025641">
    <property type="entry name" value="DUF4340"/>
</dbReference>
<reference evidence="4" key="1">
    <citation type="submission" date="2024-07" db="EMBL/GenBank/DDBJ databases">
        <authorList>
            <person name="Kim Y.J."/>
            <person name="Jeong J.Y."/>
        </authorList>
    </citation>
    <scope>NUCLEOTIDE SEQUENCE</scope>
    <source>
        <strain evidence="4">GIHE-MW2</strain>
    </source>
</reference>
<evidence type="ECO:0000256" key="2">
    <source>
        <dbReference type="SAM" id="Phobius"/>
    </source>
</evidence>
<dbReference type="Pfam" id="PF14238">
    <property type="entry name" value="DUF4340"/>
    <property type="match status" value="1"/>
</dbReference>
<feature type="transmembrane region" description="Helical" evidence="2">
    <location>
        <begin position="7"/>
        <end position="24"/>
    </location>
</feature>
<dbReference type="AlphaFoldDB" id="A0AAU8JIW4"/>
<name>A0AAU8JIW4_9CYAN</name>
<feature type="compositionally biased region" description="Low complexity" evidence="1">
    <location>
        <begin position="306"/>
        <end position="345"/>
    </location>
</feature>
<feature type="region of interest" description="Disordered" evidence="1">
    <location>
        <begin position="87"/>
        <end position="169"/>
    </location>
</feature>
<feature type="region of interest" description="Disordered" evidence="1">
    <location>
        <begin position="284"/>
        <end position="353"/>
    </location>
</feature>
<evidence type="ECO:0000256" key="1">
    <source>
        <dbReference type="SAM" id="MobiDB-lite"/>
    </source>
</evidence>
<keyword evidence="2" id="KW-0472">Membrane</keyword>
<evidence type="ECO:0000313" key="4">
    <source>
        <dbReference type="EMBL" id="XCM39181.1"/>
    </source>
</evidence>
<gene>
    <name evidence="4" type="ORF">ABWT76_002084</name>
</gene>
<dbReference type="RefSeq" id="WP_082349233.1">
    <property type="nucleotide sequence ID" value="NZ_CP159837.1"/>
</dbReference>
<keyword evidence="2" id="KW-0812">Transmembrane</keyword>
<sequence length="353" mass="39173">MKFQRSTIILLFGALLMGGAFYYYETLIIPAQEAKEAFARKLFKFKEEDVQALFVKTQSQTLRFERASDLSTPQDLWLMQILEVAEAKEEKPSPKATPKATANPEETAAETPAETGTLEETAAEIPAETAEENGAETPAETAEETVNAEETAATENSQSPDRMPEKSTQTFQEKVYANEAYVSFLLEQLVSDRSQQTLTATPEQVKEYGLNPPVAIIEVILKDQRIYQMILGKSEFSGNAIYAQVNPPLPETENQTVLVVSKNFEYAVDRTLEDWKQPAAVLEENPATTPESPAKLNPEQTPETLPPSNETENPAPENNPEPETLEPTPESSAPNPETTEPMNPESLPEENYE</sequence>
<dbReference type="EMBL" id="CP159837">
    <property type="protein sequence ID" value="XCM39181.1"/>
    <property type="molecule type" value="Genomic_DNA"/>
</dbReference>
<feature type="domain" description="DUF4340" evidence="3">
    <location>
        <begin position="175"/>
        <end position="278"/>
    </location>
</feature>
<feature type="compositionally biased region" description="Low complexity" evidence="1">
    <location>
        <begin position="96"/>
        <end position="128"/>
    </location>
</feature>
<organism evidence="4">
    <name type="scientific">Planktothricoides raciborskii GIHE-MW2</name>
    <dbReference type="NCBI Taxonomy" id="2792601"/>
    <lineage>
        <taxon>Bacteria</taxon>
        <taxon>Bacillati</taxon>
        <taxon>Cyanobacteriota</taxon>
        <taxon>Cyanophyceae</taxon>
        <taxon>Oscillatoriophycideae</taxon>
        <taxon>Oscillatoriales</taxon>
        <taxon>Oscillatoriaceae</taxon>
        <taxon>Planktothricoides</taxon>
    </lineage>
</organism>
<accession>A0AAU8JIW4</accession>
<evidence type="ECO:0000259" key="3">
    <source>
        <dbReference type="Pfam" id="PF14238"/>
    </source>
</evidence>